<dbReference type="InterPro" id="IPR051289">
    <property type="entry name" value="LAGLIDADG_Endonuclease"/>
</dbReference>
<dbReference type="AlphaFoldDB" id="A0A167RLT7"/>
<dbReference type="EMBL" id="LT545992">
    <property type="protein sequence ID" value="SAI76005.1"/>
    <property type="molecule type" value="Genomic_DNA"/>
</dbReference>
<accession>A0A167RLT7</accession>
<dbReference type="GO" id="GO:0004519">
    <property type="term" value="F:endonuclease activity"/>
    <property type="evidence" value="ECO:0007669"/>
    <property type="project" value="UniProtKB-KW"/>
</dbReference>
<dbReference type="SUPFAM" id="SSF55608">
    <property type="entry name" value="Homing endonucleases"/>
    <property type="match status" value="2"/>
</dbReference>
<reference evidence="1" key="1">
    <citation type="journal article" date="2016" name="Genome Announc.">
        <title>Complete Chloroplast and Mitochondrial Genome Sequences of the Hydrocarbon Oil-Producing Green Microalga Botryococcus braunii Race B (Showa).</title>
        <authorList>
            <person name="Blifernez-Klassen O."/>
            <person name="Wibberg D."/>
            <person name="Winkler A."/>
            <person name="Blom J."/>
            <person name="Goesmann A."/>
            <person name="Kalinowski J."/>
            <person name="Kruse O."/>
        </authorList>
    </citation>
    <scope>NUCLEOTIDE SEQUENCE</scope>
    <source>
        <strain evidence="1">Showa</strain>
    </source>
</reference>
<dbReference type="InterPro" id="IPR027434">
    <property type="entry name" value="Homing_endonucl"/>
</dbReference>
<keyword evidence="1" id="KW-0255">Endonuclease</keyword>
<dbReference type="PANTHER" id="PTHR36181">
    <property type="entry name" value="INTRON-ENCODED ENDONUCLEASE AI3-RELATED"/>
    <property type="match status" value="1"/>
</dbReference>
<dbReference type="Gene3D" id="3.10.28.10">
    <property type="entry name" value="Homing endonucleases"/>
    <property type="match status" value="1"/>
</dbReference>
<keyword evidence="1" id="KW-0378">Hydrolase</keyword>
<organism evidence="1">
    <name type="scientific">Botryococcus braunii Showa</name>
    <dbReference type="NCBI Taxonomy" id="1202541"/>
    <lineage>
        <taxon>Eukaryota</taxon>
        <taxon>Viridiplantae</taxon>
        <taxon>Chlorophyta</taxon>
        <taxon>core chlorophytes</taxon>
        <taxon>Trebouxiophyceae</taxon>
        <taxon>Trebouxiophyceae incertae sedis</taxon>
        <taxon>Elliptochloris clade</taxon>
        <taxon>Botryococcus</taxon>
    </lineage>
</organism>
<geneLocation type="mitochondrion" evidence="1"/>
<evidence type="ECO:0000313" key="1">
    <source>
        <dbReference type="EMBL" id="SAI76005.1"/>
    </source>
</evidence>
<name>A0A167RLT7_BOTBR</name>
<keyword evidence="1" id="KW-0496">Mitochondrion</keyword>
<keyword evidence="1" id="KW-0540">Nuclease</keyword>
<protein>
    <submittedName>
        <fullName evidence="1">Putative site-specific DNA endonuclease</fullName>
    </submittedName>
</protein>
<proteinExistence type="predicted"/>
<dbReference type="PANTHER" id="PTHR36181:SF4">
    <property type="entry name" value="LAGLIDADG ENDONUCLEASE"/>
    <property type="match status" value="1"/>
</dbReference>
<sequence>MVQHRSDIQILHPLKAYFQCKVVGRNHGDRESYSVRNRNHLEIIRNALEMLLKCSRNALEMLLKCSRNALEMLLKCSRNALEMLLKCSRNALILPFFEKHKLKTKKGVQFEKFRNVVLLMNRGEHLTPVGVEKILKIHHSPLFEGSTYPGEMGREGVCVEETEIASKRESS</sequence>